<dbReference type="KEGG" id="cmb:CSW64_07495"/>
<dbReference type="EMBL" id="CP024201">
    <property type="protein sequence ID" value="ATQ42272.1"/>
    <property type="molecule type" value="Genomic_DNA"/>
</dbReference>
<accession>A0A2D2AW81</accession>
<dbReference type="SUPFAM" id="SSF51735">
    <property type="entry name" value="NAD(P)-binding Rossmann-fold domains"/>
    <property type="match status" value="1"/>
</dbReference>
<gene>
    <name evidence="5" type="ORF">CSW64_07495</name>
</gene>
<dbReference type="PANTHER" id="PTHR42760">
    <property type="entry name" value="SHORT-CHAIN DEHYDROGENASES/REDUCTASES FAMILY MEMBER"/>
    <property type="match status" value="1"/>
</dbReference>
<dbReference type="EC" id="1.1.1.175" evidence="2"/>
<evidence type="ECO:0000256" key="1">
    <source>
        <dbReference type="ARBA" id="ARBA00006484"/>
    </source>
</evidence>
<evidence type="ECO:0000313" key="5">
    <source>
        <dbReference type="EMBL" id="ATQ42272.1"/>
    </source>
</evidence>
<proteinExistence type="inferred from homology"/>
<evidence type="ECO:0000256" key="2">
    <source>
        <dbReference type="ARBA" id="ARBA00066641"/>
    </source>
</evidence>
<dbReference type="SMART" id="SM00822">
    <property type="entry name" value="PKS_KR"/>
    <property type="match status" value="1"/>
</dbReference>
<dbReference type="PRINTS" id="PR00081">
    <property type="entry name" value="GDHRDH"/>
</dbReference>
<dbReference type="InterPro" id="IPR057326">
    <property type="entry name" value="KR_dom"/>
</dbReference>
<dbReference type="CDD" id="cd05233">
    <property type="entry name" value="SDR_c"/>
    <property type="match status" value="1"/>
</dbReference>
<dbReference type="PRINTS" id="PR00080">
    <property type="entry name" value="SDRFAMILY"/>
</dbReference>
<dbReference type="InterPro" id="IPR002347">
    <property type="entry name" value="SDR_fam"/>
</dbReference>
<evidence type="ECO:0000313" key="6">
    <source>
        <dbReference type="Proteomes" id="UP000228945"/>
    </source>
</evidence>
<keyword evidence="6" id="KW-1185">Reference proteome</keyword>
<dbReference type="Gene3D" id="3.40.50.720">
    <property type="entry name" value="NAD(P)-binding Rossmann-like Domain"/>
    <property type="match status" value="1"/>
</dbReference>
<dbReference type="NCBIfam" id="NF005681">
    <property type="entry name" value="PRK07478.1"/>
    <property type="match status" value="1"/>
</dbReference>
<comment type="similarity">
    <text evidence="1">Belongs to the short-chain dehydrogenases/reductases (SDR) family.</text>
</comment>
<dbReference type="InterPro" id="IPR036291">
    <property type="entry name" value="NAD(P)-bd_dom_sf"/>
</dbReference>
<dbReference type="Pfam" id="PF13561">
    <property type="entry name" value="adh_short_C2"/>
    <property type="match status" value="1"/>
</dbReference>
<dbReference type="FunFam" id="3.40.50.720:FF:000084">
    <property type="entry name" value="Short-chain dehydrogenase reductase"/>
    <property type="match status" value="1"/>
</dbReference>
<feature type="domain" description="Ketoreductase" evidence="4">
    <location>
        <begin position="7"/>
        <end position="191"/>
    </location>
</feature>
<dbReference type="OrthoDB" id="9812986at2"/>
<dbReference type="Proteomes" id="UP000228945">
    <property type="component" value="Chromosome"/>
</dbReference>
<protein>
    <recommendedName>
        <fullName evidence="3">D-xylose 1-dehydrogenase</fullName>
        <ecNumber evidence="2">1.1.1.175</ecNumber>
    </recommendedName>
</protein>
<reference evidence="5 6" key="1">
    <citation type="submission" date="2017-10" db="EMBL/GenBank/DDBJ databases">
        <title>Genome sequence of Caulobacter mirabilis FWC38.</title>
        <authorList>
            <person name="Fiebig A."/>
            <person name="Crosson S."/>
        </authorList>
    </citation>
    <scope>NUCLEOTIDE SEQUENCE [LARGE SCALE GENOMIC DNA]</scope>
    <source>
        <strain evidence="5 6">FWC 38</strain>
    </source>
</reference>
<sequence>MATLDGKVAIITGASSGIGRAAALLFAREGARLVLNARREAELAAVVDQIEAEGGQAAYLARDVRDETLAPDLVALAMDRFGGLDIAFNNAGMTGEAAPAAETRPDVWREVLDANLTSAFLLARAQIPAMVARGGGSLIFTSTFVGHLVGFPGMAAYGASKAGLVGLTRVIAAEYGAAGVRANALLPGGVDTPMGRAVADTPEARAFVEGLHALKRLAAPEEIAEAALYLASERSSFMTGATLLADGGVTITRT</sequence>
<evidence type="ECO:0000259" key="4">
    <source>
        <dbReference type="SMART" id="SM00822"/>
    </source>
</evidence>
<dbReference type="GO" id="GO:0047838">
    <property type="term" value="F:D-xylose 1-dehydrogenase (NAD+) activity"/>
    <property type="evidence" value="ECO:0007669"/>
    <property type="project" value="UniProtKB-EC"/>
</dbReference>
<dbReference type="AlphaFoldDB" id="A0A2D2AW81"/>
<evidence type="ECO:0000256" key="3">
    <source>
        <dbReference type="ARBA" id="ARBA00069939"/>
    </source>
</evidence>
<organism evidence="5 6">
    <name type="scientific">Caulobacter mirabilis</name>
    <dbReference type="NCBI Taxonomy" id="69666"/>
    <lineage>
        <taxon>Bacteria</taxon>
        <taxon>Pseudomonadati</taxon>
        <taxon>Pseudomonadota</taxon>
        <taxon>Alphaproteobacteria</taxon>
        <taxon>Caulobacterales</taxon>
        <taxon>Caulobacteraceae</taxon>
        <taxon>Caulobacter</taxon>
    </lineage>
</organism>
<name>A0A2D2AW81_9CAUL</name>
<dbReference type="RefSeq" id="WP_099621529.1">
    <property type="nucleotide sequence ID" value="NZ_CP024201.1"/>
</dbReference>